<protein>
    <recommendedName>
        <fullName evidence="4">DUF2335 domain-containing protein</fullName>
    </recommendedName>
</protein>
<evidence type="ECO:0000256" key="1">
    <source>
        <dbReference type="SAM" id="Phobius"/>
    </source>
</evidence>
<evidence type="ECO:0000313" key="3">
    <source>
        <dbReference type="Proteomes" id="UP000217265"/>
    </source>
</evidence>
<evidence type="ECO:0000313" key="2">
    <source>
        <dbReference type="EMBL" id="ATC63689.1"/>
    </source>
</evidence>
<feature type="transmembrane region" description="Helical" evidence="1">
    <location>
        <begin position="70"/>
        <end position="90"/>
    </location>
</feature>
<keyword evidence="1" id="KW-1133">Transmembrane helix</keyword>
<dbReference type="RefSeq" id="WP_096055321.1">
    <property type="nucleotide sequence ID" value="NZ_CP023344.1"/>
</dbReference>
<keyword evidence="3" id="KW-1185">Reference proteome</keyword>
<dbReference type="KEGG" id="vbh:CMV30_06830"/>
<dbReference type="AlphaFoldDB" id="A0A290Q4T7"/>
<keyword evidence="1" id="KW-0472">Membrane</keyword>
<proteinExistence type="predicted"/>
<gene>
    <name evidence="2" type="ORF">CMV30_06830</name>
</gene>
<evidence type="ECO:0008006" key="4">
    <source>
        <dbReference type="Google" id="ProtNLM"/>
    </source>
</evidence>
<accession>A0A290Q4T7</accession>
<sequence>MDANNTVLPKMNTAPPNLARGEVISKIHWGAELDDVIELLRSKYHIVGIEADALIEEAIAIRKAEVRKKAAVRLAFALVGLIISLTYFGIQYFGGFIRIGFGLILMGSLGLTSLTVACRNIVRAFTGESSGPV</sequence>
<reference evidence="2 3" key="1">
    <citation type="submission" date="2017-09" db="EMBL/GenBank/DDBJ databases">
        <title>Complete genome sequence of Verrucomicrobial strain HZ-65, isolated from freshwater.</title>
        <authorList>
            <person name="Choi A."/>
        </authorList>
    </citation>
    <scope>NUCLEOTIDE SEQUENCE [LARGE SCALE GENOMIC DNA]</scope>
    <source>
        <strain evidence="2 3">HZ-65</strain>
    </source>
</reference>
<feature type="transmembrane region" description="Helical" evidence="1">
    <location>
        <begin position="96"/>
        <end position="117"/>
    </location>
</feature>
<dbReference type="Proteomes" id="UP000217265">
    <property type="component" value="Chromosome"/>
</dbReference>
<keyword evidence="1" id="KW-0812">Transmembrane</keyword>
<name>A0A290Q4T7_9BACT</name>
<dbReference type="EMBL" id="CP023344">
    <property type="protein sequence ID" value="ATC63689.1"/>
    <property type="molecule type" value="Genomic_DNA"/>
</dbReference>
<organism evidence="2 3">
    <name type="scientific">Nibricoccus aquaticus</name>
    <dbReference type="NCBI Taxonomy" id="2576891"/>
    <lineage>
        <taxon>Bacteria</taxon>
        <taxon>Pseudomonadati</taxon>
        <taxon>Verrucomicrobiota</taxon>
        <taxon>Opitutia</taxon>
        <taxon>Opitutales</taxon>
        <taxon>Opitutaceae</taxon>
        <taxon>Nibricoccus</taxon>
    </lineage>
</organism>